<dbReference type="OrthoDB" id="7925783at2"/>
<dbReference type="Proteomes" id="UP000229839">
    <property type="component" value="Unassembled WGS sequence"/>
</dbReference>
<dbReference type="STRING" id="85701.BM1374166_00546"/>
<reference evidence="2 3" key="1">
    <citation type="submission" date="2017-06" db="EMBL/GenBank/DDBJ databases">
        <title>Draft genome of Bartonella tribocorum strain L103, isolated from a rodent in Laos.</title>
        <authorList>
            <person name="Hadjadj L."/>
            <person name="Jiyipong T."/>
            <person name="Morand S."/>
            <person name="Diene S.M."/>
            <person name="Rolain J.-M."/>
        </authorList>
    </citation>
    <scope>NUCLEOTIDE SEQUENCE [LARGE SCALE GENOMIC DNA]</scope>
    <source>
        <strain evidence="2 3">L103</strain>
    </source>
</reference>
<proteinExistence type="predicted"/>
<evidence type="ECO:0000256" key="1">
    <source>
        <dbReference type="SAM" id="Phobius"/>
    </source>
</evidence>
<feature type="transmembrane region" description="Helical" evidence="1">
    <location>
        <begin position="208"/>
        <end position="233"/>
    </location>
</feature>
<feature type="transmembrane region" description="Helical" evidence="1">
    <location>
        <begin position="270"/>
        <end position="290"/>
    </location>
</feature>
<keyword evidence="1" id="KW-0812">Transmembrane</keyword>
<organism evidence="2 3">
    <name type="scientific">Bartonella tribocorum</name>
    <dbReference type="NCBI Taxonomy" id="85701"/>
    <lineage>
        <taxon>Bacteria</taxon>
        <taxon>Pseudomonadati</taxon>
        <taxon>Pseudomonadota</taxon>
        <taxon>Alphaproteobacteria</taxon>
        <taxon>Hyphomicrobiales</taxon>
        <taxon>Bartonellaceae</taxon>
        <taxon>Bartonella</taxon>
    </lineage>
</organism>
<dbReference type="EMBL" id="NJGE01000005">
    <property type="protein sequence ID" value="PIT69481.1"/>
    <property type="molecule type" value="Genomic_DNA"/>
</dbReference>
<evidence type="ECO:0000313" key="3">
    <source>
        <dbReference type="Proteomes" id="UP000229839"/>
    </source>
</evidence>
<dbReference type="RefSeq" id="WP_100128703.1">
    <property type="nucleotide sequence ID" value="NZ_CADDYI010000006.1"/>
</dbReference>
<gene>
    <name evidence="2" type="ORF">CER18_03430</name>
</gene>
<evidence type="ECO:0000313" key="2">
    <source>
        <dbReference type="EMBL" id="PIT69481.1"/>
    </source>
</evidence>
<feature type="transmembrane region" description="Helical" evidence="1">
    <location>
        <begin position="59"/>
        <end position="78"/>
    </location>
</feature>
<sequence>MLVLFITSLLTGLIYGAVIYNFFRSTFSWINVLLSGIVLGVIVLLVWRYWETEHKLDALRLLQVLGVVFLLCVFHHVLKFKLVVAGAVGWFVASCIVFGLIAFWEQSVIKTLYMMNIVETGSRAEQGLALVFLFLTFTVFFVVAEEAMRRLLVTKFYRCSPSFLWRLPLNIGIGWGLCELVYKALGPFLVYNGWPIRSRLLASEYVIFYSWTQASIFLCALMSVILMHILNTCLAYRSVVTRSKFYACAPFFVHAIVNCFGATVLVTDKVWFNVGGSLFILLCVMLFVYFESKNPLIQNIKLRA</sequence>
<keyword evidence="1" id="KW-1133">Transmembrane helix</keyword>
<keyword evidence="1" id="KW-0472">Membrane</keyword>
<feature type="transmembrane region" description="Helical" evidence="1">
    <location>
        <begin position="245"/>
        <end position="264"/>
    </location>
</feature>
<comment type="caution">
    <text evidence="2">The sequence shown here is derived from an EMBL/GenBank/DDBJ whole genome shotgun (WGS) entry which is preliminary data.</text>
</comment>
<protein>
    <submittedName>
        <fullName evidence="2">Uncharacterized protein</fullName>
    </submittedName>
</protein>
<name>A0A2M6UTJ7_9HYPH</name>
<feature type="transmembrane region" description="Helical" evidence="1">
    <location>
        <begin position="84"/>
        <end position="104"/>
    </location>
</feature>
<accession>A0A2M6UTJ7</accession>
<feature type="transmembrane region" description="Helical" evidence="1">
    <location>
        <begin position="125"/>
        <end position="144"/>
    </location>
</feature>
<dbReference type="AlphaFoldDB" id="A0A2M6UTJ7"/>
<feature type="transmembrane region" description="Helical" evidence="1">
    <location>
        <begin position="26"/>
        <end position="47"/>
    </location>
</feature>